<comment type="caution">
    <text evidence="4">The sequence shown here is derived from an EMBL/GenBank/DDBJ whole genome shotgun (WGS) entry which is preliminary data.</text>
</comment>
<keyword evidence="1" id="KW-0472">Membrane</keyword>
<dbReference type="Proteomes" id="UP000586254">
    <property type="component" value="Unassembled WGS sequence"/>
</dbReference>
<feature type="domain" description="BIG2" evidence="3">
    <location>
        <begin position="246"/>
        <end position="322"/>
    </location>
</feature>
<dbReference type="SUPFAM" id="SSF48239">
    <property type="entry name" value="Terpenoid cyclases/Protein prenyltransferases"/>
    <property type="match status" value="1"/>
</dbReference>
<name>A0A853JP46_9FIRM</name>
<protein>
    <submittedName>
        <fullName evidence="4">Ig-like domain-containing protein</fullName>
    </submittedName>
</protein>
<dbReference type="InterPro" id="IPR008930">
    <property type="entry name" value="Terpenoid_cyclase/PrenylTrfase"/>
</dbReference>
<dbReference type="SUPFAM" id="SSF49373">
    <property type="entry name" value="Invasin/intimin cell-adhesion fragments"/>
    <property type="match status" value="3"/>
</dbReference>
<evidence type="ECO:0000256" key="2">
    <source>
        <dbReference type="SAM" id="SignalP"/>
    </source>
</evidence>
<dbReference type="InterPro" id="IPR008964">
    <property type="entry name" value="Invasin/intimin_cell_adhesion"/>
</dbReference>
<evidence type="ECO:0000256" key="1">
    <source>
        <dbReference type="SAM" id="Phobius"/>
    </source>
</evidence>
<dbReference type="InterPro" id="IPR003343">
    <property type="entry name" value="Big_2"/>
</dbReference>
<feature type="domain" description="BIG2" evidence="3">
    <location>
        <begin position="328"/>
        <end position="405"/>
    </location>
</feature>
<organism evidence="4 5">
    <name type="scientific">Eubacterium callanderi</name>
    <dbReference type="NCBI Taxonomy" id="53442"/>
    <lineage>
        <taxon>Bacteria</taxon>
        <taxon>Bacillati</taxon>
        <taxon>Bacillota</taxon>
        <taxon>Clostridia</taxon>
        <taxon>Eubacteriales</taxon>
        <taxon>Eubacteriaceae</taxon>
        <taxon>Eubacterium</taxon>
    </lineage>
</organism>
<dbReference type="CDD" id="cd00688">
    <property type="entry name" value="ISOPREN_C2_like"/>
    <property type="match status" value="1"/>
</dbReference>
<accession>A0A853JP46</accession>
<keyword evidence="1" id="KW-0812">Transmembrane</keyword>
<feature type="signal peptide" evidence="2">
    <location>
        <begin position="1"/>
        <end position="36"/>
    </location>
</feature>
<feature type="domain" description="BIG2" evidence="3">
    <location>
        <begin position="801"/>
        <end position="879"/>
    </location>
</feature>
<dbReference type="SMART" id="SM00635">
    <property type="entry name" value="BID_2"/>
    <property type="match status" value="3"/>
</dbReference>
<feature type="chain" id="PRO_5032973910" evidence="2">
    <location>
        <begin position="37"/>
        <end position="1308"/>
    </location>
</feature>
<proteinExistence type="predicted"/>
<reference evidence="4 5" key="1">
    <citation type="submission" date="2020-07" db="EMBL/GenBank/DDBJ databases">
        <title>Organ Donor 1.</title>
        <authorList>
            <person name="Marsh A.J."/>
            <person name="Azcarate-Peril M.A."/>
        </authorList>
    </citation>
    <scope>NUCLEOTIDE SEQUENCE [LARGE SCALE GENOMIC DNA]</scope>
    <source>
        <strain evidence="4 5">AMC0717</strain>
    </source>
</reference>
<evidence type="ECO:0000313" key="4">
    <source>
        <dbReference type="EMBL" id="NZA38921.1"/>
    </source>
</evidence>
<dbReference type="EMBL" id="JACCKS010000014">
    <property type="protein sequence ID" value="NZA38921.1"/>
    <property type="molecule type" value="Genomic_DNA"/>
</dbReference>
<dbReference type="Gene3D" id="2.60.40.1080">
    <property type="match status" value="3"/>
</dbReference>
<keyword evidence="2" id="KW-0732">Signal</keyword>
<evidence type="ECO:0000259" key="3">
    <source>
        <dbReference type="SMART" id="SM00635"/>
    </source>
</evidence>
<feature type="transmembrane region" description="Helical" evidence="1">
    <location>
        <begin position="1281"/>
        <end position="1302"/>
    </location>
</feature>
<evidence type="ECO:0000313" key="5">
    <source>
        <dbReference type="Proteomes" id="UP000586254"/>
    </source>
</evidence>
<dbReference type="RefSeq" id="WP_180493608.1">
    <property type="nucleotide sequence ID" value="NZ_JACCKS010000014.1"/>
</dbReference>
<dbReference type="Pfam" id="PF02368">
    <property type="entry name" value="Big_2"/>
    <property type="match status" value="2"/>
</dbReference>
<keyword evidence="1" id="KW-1133">Transmembrane helix</keyword>
<dbReference type="Gene3D" id="1.50.10.20">
    <property type="match status" value="1"/>
</dbReference>
<gene>
    <name evidence="4" type="ORF">H0N91_12485</name>
</gene>
<sequence length="1308" mass="141409">MDMKRRSVKSVRGWLMALLLLLSMVTMLAHPITAHAANQVGTVTISVEKFTIGQGYIIEPRRVAYYEGDTWADILKRIPELQGKLNYENTSMGFYLAGINDVDNGQTVISDYILGLKGIDPEVTKNMKSETEPNLEEFSYGQNSGWVFYVNGKFPSVGMEFYPVKDEDICRIQYTVTTGDTNRDTNMDKLSLTWLVAKANDIPEDSRTSEFNAALENAVKVLSDYDTTSNKIWSVYSTLEKELPVLPESITLDVNELKMEIDTPPYTIDANISPENADPTVFWTSSDESVAIVDNGVVMPVSDGEVIITAKTTNGLTAECKVFIVPRPLTAIQCDPQSLMLEKGASGQIEIQYQPEVTTDTKSVTFSSDNPSVAVVDTDGLVTAVDKGTAVITAVTPGGLQSTCSVTVANSAELAEAVSEHIQNLPAVENLVLSDKNMVLSVQSEYENLPESAKLLVDSELVAKLEACVQQIGILQADQNAADEVIQLIDQLPQPEAIQMEDADAVEQAGIGYRQILTPNQQKLVPAESVEKLIACENKIEEIIEADKKAAMQVEGRIADLPIYDKLTLLDNLEVVNTRIAYETLNDYQKKYVSNLRYLENAEKKMRFLVTESVKELDTEKPVDINSDVVKHFIEAVSAFEAMTETQQTAFTEDTLQQMKAGKQAVQEEANTDNGVTVMTDWFIATKAPDASANQYQVLENRIRTLYGSSSALLKQLYDISLINLKTGEIGYVPDQAVMVTIPAPTDYQSYKNPVVIHQTGNGSGSNSIEAPAFTYDADNNTLTFQLSTFGPVGVADIPISLTGIKMTESSALVDKNGTHQLTVSFLPENTTDDRTVEWKSLNTNIATVDANGLVKGIQEGTTSIVATSKINSGFIAKCDITVMTAANVLNPSVDTVLEETKNYILSVDTNPDLSSQWNVIGLARSGLEVPQSYYDTFYNNAAGELAAQNGKLTNSKYSEYSKLILSMTAIGKDAQNIDGYNLFEYLADFKNVKKQGTNGPMWALIALNCSPKYSIPTVAGVSDQTTEEKLINYLLEREISGGGWAMSGDEADSDMTGMGIQALAPYYGKDSRVTASIDRALSVLSRLQRSETGGYGTVGATETSESTAQVVTGLSALGIDCAKDPRFVKTGHWPMEALFKHFVSGGGFMHILPGNGDNGGAAPGTVDGMGTEQGMYATVAYKRLTEGKTSLYDMSDMDKLEPGGHGTGRSAGYGGVADLQGGKSSGAGNAGSKTSTVKKANAAAAGEEFKPWDFDGAMLPYSRSVSKTPSGKEQLKKASAILGGTAAVMAVIYIGGCALWTKFGKTL</sequence>